<feature type="region of interest" description="Disordered" evidence="4">
    <location>
        <begin position="1"/>
        <end position="32"/>
    </location>
</feature>
<dbReference type="STRING" id="5098.A0A507R0Y7"/>
<dbReference type="Pfam" id="PF16846">
    <property type="entry name" value="Cep3"/>
    <property type="match status" value="1"/>
</dbReference>
<dbReference type="InterPro" id="IPR023631">
    <property type="entry name" value="Amidase_dom"/>
</dbReference>
<dbReference type="GO" id="GO:0008270">
    <property type="term" value="F:zinc ion binding"/>
    <property type="evidence" value="ECO:0007669"/>
    <property type="project" value="InterPro"/>
</dbReference>
<dbReference type="PANTHER" id="PTHR46072">
    <property type="entry name" value="AMIDASE-RELATED-RELATED"/>
    <property type="match status" value="1"/>
</dbReference>
<dbReference type="GO" id="GO:0003677">
    <property type="term" value="F:DNA binding"/>
    <property type="evidence" value="ECO:0007669"/>
    <property type="project" value="InterPro"/>
</dbReference>
<keyword evidence="7" id="KW-1185">Reference proteome</keyword>
<dbReference type="EMBL" id="VIFY01000030">
    <property type="protein sequence ID" value="TQB74528.1"/>
    <property type="molecule type" value="Genomic_DNA"/>
</dbReference>
<dbReference type="InterPro" id="IPR007219">
    <property type="entry name" value="XnlR_reg_dom"/>
</dbReference>
<keyword evidence="2" id="KW-0378">Hydrolase</keyword>
<feature type="compositionally biased region" description="Basic and acidic residues" evidence="4">
    <location>
        <begin position="1"/>
        <end position="10"/>
    </location>
</feature>
<dbReference type="AlphaFoldDB" id="A0A507R0Y7"/>
<feature type="region of interest" description="Disordered" evidence="4">
    <location>
        <begin position="1157"/>
        <end position="1191"/>
    </location>
</feature>
<proteinExistence type="inferred from homology"/>
<feature type="domain" description="Xylanolytic transcriptional activator regulatory" evidence="5">
    <location>
        <begin position="858"/>
        <end position="933"/>
    </location>
</feature>
<evidence type="ECO:0000256" key="3">
    <source>
        <dbReference type="ARBA" id="ARBA00023242"/>
    </source>
</evidence>
<dbReference type="SUPFAM" id="SSF75304">
    <property type="entry name" value="Amidase signature (AS) enzymes"/>
    <property type="match status" value="1"/>
</dbReference>
<evidence type="ECO:0000313" key="6">
    <source>
        <dbReference type="EMBL" id="TQB74528.1"/>
    </source>
</evidence>
<feature type="compositionally biased region" description="Polar residues" evidence="4">
    <location>
        <begin position="622"/>
        <end position="647"/>
    </location>
</feature>
<dbReference type="Proteomes" id="UP000319663">
    <property type="component" value="Unassembled WGS sequence"/>
</dbReference>
<evidence type="ECO:0000259" key="5">
    <source>
        <dbReference type="SMART" id="SM00906"/>
    </source>
</evidence>
<organism evidence="6 7">
    <name type="scientific">Monascus purpureus</name>
    <name type="common">Red mold</name>
    <name type="synonym">Monascus anka</name>
    <dbReference type="NCBI Taxonomy" id="5098"/>
    <lineage>
        <taxon>Eukaryota</taxon>
        <taxon>Fungi</taxon>
        <taxon>Dikarya</taxon>
        <taxon>Ascomycota</taxon>
        <taxon>Pezizomycotina</taxon>
        <taxon>Eurotiomycetes</taxon>
        <taxon>Eurotiomycetidae</taxon>
        <taxon>Eurotiales</taxon>
        <taxon>Aspergillaceae</taxon>
        <taxon>Monascus</taxon>
    </lineage>
</organism>
<dbReference type="Pfam" id="PF01425">
    <property type="entry name" value="Amidase"/>
    <property type="match status" value="1"/>
</dbReference>
<name>A0A507R0Y7_MONPU</name>
<accession>A0A507R0Y7</accession>
<feature type="compositionally biased region" description="Basic and acidic residues" evidence="4">
    <location>
        <begin position="22"/>
        <end position="32"/>
    </location>
</feature>
<dbReference type="Gene3D" id="3.90.1300.10">
    <property type="entry name" value="Amidase signature (AS) domain"/>
    <property type="match status" value="1"/>
</dbReference>
<reference evidence="6 7" key="1">
    <citation type="submission" date="2019-06" db="EMBL/GenBank/DDBJ databases">
        <title>Wine fermentation using esterase from Monascus purpureus.</title>
        <authorList>
            <person name="Geng C."/>
            <person name="Zhang Y."/>
        </authorList>
    </citation>
    <scope>NUCLEOTIDE SEQUENCE [LARGE SCALE GENOMIC DNA]</scope>
    <source>
        <strain evidence="6">HQ1</strain>
    </source>
</reference>
<dbReference type="CDD" id="cd12148">
    <property type="entry name" value="fungal_TF_MHR"/>
    <property type="match status" value="1"/>
</dbReference>
<sequence>MTTKSVERIPESPPAPSWQAIAEKKRKERGSKIPKEWILQQIPDSGTPISILRSCGVLNEDELGITDPSEHDATALLQKIAAREMSSTQLVRTFCKRAAVAHQLTNCLTEILFDQAIARAEWLDRQYQMTGKVVGPLHGLPITVKDCFHVKGYDTSIGISSLCYKPAERDSLLVEILSCYGAVIIAKTTVPQTMLNADTDSIVFGRTLNPYNRSFAVAGSSGGEGALLAMGGTSFGLGTDGAGSVRMPAAVNGVIGYKPSGYRMPLDGIAVMGPGVVGTTSMGPVTVAGVLARSARDVKLVAQLVAEAKPWTMNPFLYPHPWQGSKNPTPKDLRIGVWSSNGYVHLHAPVERGFQTAQRRLREAAVELVDFKGPDISDVWNLQKAWADVQGLSFLRECLSKEPHTEIVKATGIIDPKDKRPELNMEYLHSLNVRISTLVRQMHAAWSPDGKPIDALLWVTAPHTAVPFDKYTYLGLTAIFNIIDWPAMALPLNMFVDAGIDKAANVKPFNSLDEEIQALYDPAAFHGLPLSVQLVGRRGSVCSRNVEHRPQKLHSLTPSTIASADDGSSRNSSAPELVERLTARVKELEATLREFQSMRQAASLSPVERSQDGDAAAARISPVQSAELSPPSSEQSDPVTITEASPSRTLVNSEIENAATILEFLAWGRRKDPDYNEVVNKEDNSVGLNQSPGDVGPGTAWEEWSSEENSFLSGSKTSSLRFLQFLLPSRRQLTQIINYHRECLLWYHGVFHSLVFAAEVDDFLTRHNGCVENPDVDLQWIAMLFAVLTGSMACAPRPVAHSWGFKEAEQITLANRWFEATTVCLNIADYTARHSIYSVQAIAVLTIPAHLLGHSNRQSVLLASAVRVAQNLGLHRLGEEMEEESPDLVKRELGRRVWWQLCTQDWFSIPFSESYLIHSTCFDTGKPRNCYEEDMRSLPDDIPTIMSYSRFFYKVAAVMPQLQDGLTSSNTLYTKYEQVLQSDTQMRALATQHVPHYIRSVPLDDRWPCHVPWARKSVAISLSHKIIMIHRKFLGLSFSNPAFQFTRKTCVAASKTIIKEQKQMVKDNGPVLWIYHAFSVAAGIILCLDILHRSPSDKEYIEHRILVEDVIDVLSRFEISMIAKRGIVILRALLTKERTERVRKLDIPELIQSFCEQERRSPSRRQTGRNLQPGWPPSAPDANSTNGQEASESLDNLGIMSTASMPVTSTASNSAHSVPLGAHSFGHRHSGEESFPDLMALQFADFTTTSHSLEDILFLAQNYRG</sequence>
<dbReference type="InterPro" id="IPR036928">
    <property type="entry name" value="AS_sf"/>
</dbReference>
<evidence type="ECO:0000256" key="1">
    <source>
        <dbReference type="ARBA" id="ARBA00009199"/>
    </source>
</evidence>
<dbReference type="InterPro" id="IPR031760">
    <property type="entry name" value="Cep3_C"/>
</dbReference>
<comment type="caution">
    <text evidence="6">The sequence shown here is derived from an EMBL/GenBank/DDBJ whole genome shotgun (WGS) entry which is preliminary data.</text>
</comment>
<feature type="region of interest" description="Disordered" evidence="4">
    <location>
        <begin position="599"/>
        <end position="647"/>
    </location>
</feature>
<protein>
    <recommendedName>
        <fullName evidence="5">Xylanolytic transcriptional activator regulatory domain-containing protein</fullName>
    </recommendedName>
</protein>
<feature type="region of interest" description="Disordered" evidence="4">
    <location>
        <begin position="546"/>
        <end position="575"/>
    </location>
</feature>
<evidence type="ECO:0000256" key="4">
    <source>
        <dbReference type="SAM" id="MobiDB-lite"/>
    </source>
</evidence>
<dbReference type="GO" id="GO:0016787">
    <property type="term" value="F:hydrolase activity"/>
    <property type="evidence" value="ECO:0007669"/>
    <property type="project" value="UniProtKB-KW"/>
</dbReference>
<gene>
    <name evidence="6" type="ORF">MPDQ_004634</name>
</gene>
<dbReference type="GO" id="GO:0006351">
    <property type="term" value="P:DNA-templated transcription"/>
    <property type="evidence" value="ECO:0007669"/>
    <property type="project" value="InterPro"/>
</dbReference>
<feature type="compositionally biased region" description="Polar residues" evidence="4">
    <location>
        <begin position="1181"/>
        <end position="1191"/>
    </location>
</feature>
<evidence type="ECO:0000313" key="7">
    <source>
        <dbReference type="Proteomes" id="UP000319663"/>
    </source>
</evidence>
<comment type="similarity">
    <text evidence="1">Belongs to the amidase family.</text>
</comment>
<evidence type="ECO:0000256" key="2">
    <source>
        <dbReference type="ARBA" id="ARBA00022801"/>
    </source>
</evidence>
<dbReference type="SMART" id="SM00906">
    <property type="entry name" value="Fungal_trans"/>
    <property type="match status" value="1"/>
</dbReference>
<dbReference type="PANTHER" id="PTHR46072:SF5">
    <property type="entry name" value="GENERAL AMIDASE-C"/>
    <property type="match status" value="1"/>
</dbReference>
<keyword evidence="3" id="KW-0539">Nucleus</keyword>